<organism evidence="9 10">
    <name type="scientific">Neolewinella lacunae</name>
    <dbReference type="NCBI Taxonomy" id="1517758"/>
    <lineage>
        <taxon>Bacteria</taxon>
        <taxon>Pseudomonadati</taxon>
        <taxon>Bacteroidota</taxon>
        <taxon>Saprospiria</taxon>
        <taxon>Saprospirales</taxon>
        <taxon>Lewinellaceae</taxon>
        <taxon>Neolewinella</taxon>
    </lineage>
</organism>
<evidence type="ECO:0000256" key="1">
    <source>
        <dbReference type="ARBA" id="ARBA00000971"/>
    </source>
</evidence>
<feature type="chain" id="PRO_5036874762" description="Peptidyl-prolyl cis-trans isomerase" evidence="7">
    <location>
        <begin position="23"/>
        <end position="298"/>
    </location>
</feature>
<comment type="similarity">
    <text evidence="2 6">Belongs to the FKBP-type PPIase family.</text>
</comment>
<dbReference type="PANTHER" id="PTHR43811:SF19">
    <property type="entry name" value="39 KDA FK506-BINDING NUCLEAR PROTEIN"/>
    <property type="match status" value="1"/>
</dbReference>
<feature type="signal peptide" evidence="7">
    <location>
        <begin position="1"/>
        <end position="22"/>
    </location>
</feature>
<protein>
    <recommendedName>
        <fullName evidence="6">Peptidyl-prolyl cis-trans isomerase</fullName>
        <ecNumber evidence="6">5.2.1.8</ecNumber>
    </recommendedName>
</protein>
<keyword evidence="3 5" id="KW-0697">Rotamase</keyword>
<dbReference type="PROSITE" id="PS51257">
    <property type="entry name" value="PROKAR_LIPOPROTEIN"/>
    <property type="match status" value="1"/>
</dbReference>
<feature type="domain" description="PPIase FKBP-type" evidence="8">
    <location>
        <begin position="208"/>
        <end position="298"/>
    </location>
</feature>
<evidence type="ECO:0000256" key="7">
    <source>
        <dbReference type="SAM" id="SignalP"/>
    </source>
</evidence>
<accession>A0A923PLM4</accession>
<evidence type="ECO:0000256" key="4">
    <source>
        <dbReference type="ARBA" id="ARBA00023235"/>
    </source>
</evidence>
<keyword evidence="10" id="KW-1185">Reference proteome</keyword>
<dbReference type="GO" id="GO:0003755">
    <property type="term" value="F:peptidyl-prolyl cis-trans isomerase activity"/>
    <property type="evidence" value="ECO:0007669"/>
    <property type="project" value="UniProtKB-UniRule"/>
</dbReference>
<gene>
    <name evidence="9" type="ORF">H9S92_05265</name>
</gene>
<keyword evidence="4 5" id="KW-0413">Isomerase</keyword>
<dbReference type="AlphaFoldDB" id="A0A923PLM4"/>
<evidence type="ECO:0000259" key="8">
    <source>
        <dbReference type="PROSITE" id="PS50059"/>
    </source>
</evidence>
<dbReference type="Proteomes" id="UP000650081">
    <property type="component" value="Unassembled WGS sequence"/>
</dbReference>
<evidence type="ECO:0000313" key="10">
    <source>
        <dbReference type="Proteomes" id="UP000650081"/>
    </source>
</evidence>
<proteinExistence type="inferred from homology"/>
<evidence type="ECO:0000313" key="9">
    <source>
        <dbReference type="EMBL" id="MBC6993559.1"/>
    </source>
</evidence>
<dbReference type="RefSeq" id="WP_187465660.1">
    <property type="nucleotide sequence ID" value="NZ_JACSIT010000067.1"/>
</dbReference>
<name>A0A923PLM4_9BACT</name>
<dbReference type="InterPro" id="IPR046357">
    <property type="entry name" value="PPIase_dom_sf"/>
</dbReference>
<dbReference type="InterPro" id="IPR001179">
    <property type="entry name" value="PPIase_FKBP_dom"/>
</dbReference>
<sequence>MRSIVYALLACGILFACGGSSAQMETSPLGNRYQLFKDGGSGDPVATGDFVYFHAAMRTEGDSILFSTRQGGGEQPVVQAADEANDQIGPVEDVIRYMRTGDSAVVRVNIAEFPNKPPGLENDTVILYSVVVTEILSQEEFEARSAAEEAAKEEVRAVVRAREAERTEFAAGILKAYNEGTLENVQTTPSGLKYVIHEEGTGAEAEPGKGVVVQYIGQLVSTGVVFDQSFGRGEGIPFQLGTGRVIPGWDEGIDLLKVGSKATFFIPAELAYGAQGTPDGSIPGGSELAFYVELEKVE</sequence>
<dbReference type="Gene3D" id="3.10.50.40">
    <property type="match status" value="1"/>
</dbReference>
<dbReference type="SUPFAM" id="SSF54534">
    <property type="entry name" value="FKBP-like"/>
    <property type="match status" value="2"/>
</dbReference>
<keyword evidence="7" id="KW-0732">Signal</keyword>
<evidence type="ECO:0000256" key="3">
    <source>
        <dbReference type="ARBA" id="ARBA00023110"/>
    </source>
</evidence>
<dbReference type="EMBL" id="JACSIT010000067">
    <property type="protein sequence ID" value="MBC6993559.1"/>
    <property type="molecule type" value="Genomic_DNA"/>
</dbReference>
<reference evidence="9" key="1">
    <citation type="submission" date="2020-08" db="EMBL/GenBank/DDBJ databases">
        <title>Lewinella bacteria from marine environments.</title>
        <authorList>
            <person name="Zhong Y."/>
        </authorList>
    </citation>
    <scope>NUCLEOTIDE SEQUENCE</scope>
    <source>
        <strain evidence="9">KCTC 42187</strain>
    </source>
</reference>
<evidence type="ECO:0000256" key="2">
    <source>
        <dbReference type="ARBA" id="ARBA00006577"/>
    </source>
</evidence>
<evidence type="ECO:0000256" key="5">
    <source>
        <dbReference type="PROSITE-ProRule" id="PRU00277"/>
    </source>
</evidence>
<dbReference type="Pfam" id="PF00254">
    <property type="entry name" value="FKBP_C"/>
    <property type="match status" value="1"/>
</dbReference>
<dbReference type="EC" id="5.2.1.8" evidence="6"/>
<evidence type="ECO:0000256" key="6">
    <source>
        <dbReference type="RuleBase" id="RU003915"/>
    </source>
</evidence>
<comment type="catalytic activity">
    <reaction evidence="1 5 6">
        <text>[protein]-peptidylproline (omega=180) = [protein]-peptidylproline (omega=0)</text>
        <dbReference type="Rhea" id="RHEA:16237"/>
        <dbReference type="Rhea" id="RHEA-COMP:10747"/>
        <dbReference type="Rhea" id="RHEA-COMP:10748"/>
        <dbReference type="ChEBI" id="CHEBI:83833"/>
        <dbReference type="ChEBI" id="CHEBI:83834"/>
        <dbReference type="EC" id="5.2.1.8"/>
    </reaction>
</comment>
<comment type="caution">
    <text evidence="9">The sequence shown here is derived from an EMBL/GenBank/DDBJ whole genome shotgun (WGS) entry which is preliminary data.</text>
</comment>
<dbReference type="PROSITE" id="PS50059">
    <property type="entry name" value="FKBP_PPIASE"/>
    <property type="match status" value="1"/>
</dbReference>
<dbReference type="PANTHER" id="PTHR43811">
    <property type="entry name" value="FKBP-TYPE PEPTIDYL-PROLYL CIS-TRANS ISOMERASE FKPA"/>
    <property type="match status" value="1"/>
</dbReference>